<dbReference type="SUPFAM" id="SSF46689">
    <property type="entry name" value="Homeodomain-like"/>
    <property type="match status" value="1"/>
</dbReference>
<evidence type="ECO:0008006" key="3">
    <source>
        <dbReference type="Google" id="ProtNLM"/>
    </source>
</evidence>
<gene>
    <name evidence="1" type="ORF">EIN_371650</name>
</gene>
<dbReference type="InterPro" id="IPR009057">
    <property type="entry name" value="Homeodomain-like_sf"/>
</dbReference>
<organism evidence="1 2">
    <name type="scientific">Entamoeba invadens IP1</name>
    <dbReference type="NCBI Taxonomy" id="370355"/>
    <lineage>
        <taxon>Eukaryota</taxon>
        <taxon>Amoebozoa</taxon>
        <taxon>Evosea</taxon>
        <taxon>Archamoebae</taxon>
        <taxon>Mastigamoebida</taxon>
        <taxon>Entamoebidae</taxon>
        <taxon>Entamoeba</taxon>
    </lineage>
</organism>
<evidence type="ECO:0000313" key="1">
    <source>
        <dbReference type="EMBL" id="ELP92753.1"/>
    </source>
</evidence>
<dbReference type="EMBL" id="KB206332">
    <property type="protein sequence ID" value="ELP92753.1"/>
    <property type="molecule type" value="Genomic_DNA"/>
</dbReference>
<protein>
    <recommendedName>
        <fullName evidence="3">Tc3 transposase DNA binding domain-containing protein</fullName>
    </recommendedName>
</protein>
<dbReference type="Gene3D" id="3.30.420.10">
    <property type="entry name" value="Ribonuclease H-like superfamily/Ribonuclease H"/>
    <property type="match status" value="1"/>
</dbReference>
<dbReference type="KEGG" id="eiv:EIN_371650"/>
<dbReference type="Pfam" id="PF13384">
    <property type="entry name" value="HTH_23"/>
    <property type="match status" value="1"/>
</dbReference>
<evidence type="ECO:0000313" key="2">
    <source>
        <dbReference type="Proteomes" id="UP000014680"/>
    </source>
</evidence>
<dbReference type="GO" id="GO:0003676">
    <property type="term" value="F:nucleic acid binding"/>
    <property type="evidence" value="ECO:0007669"/>
    <property type="project" value="InterPro"/>
</dbReference>
<name>A0A0A1UC87_ENTIV</name>
<dbReference type="Proteomes" id="UP000014680">
    <property type="component" value="Unassembled WGS sequence"/>
</dbReference>
<reference evidence="1 2" key="1">
    <citation type="submission" date="2012-10" db="EMBL/GenBank/DDBJ databases">
        <authorList>
            <person name="Zafar N."/>
            <person name="Inman J."/>
            <person name="Hall N."/>
            <person name="Lorenzi H."/>
            <person name="Caler E."/>
        </authorList>
    </citation>
    <scope>NUCLEOTIDE SEQUENCE [LARGE SCALE GENOMIC DNA]</scope>
    <source>
        <strain evidence="1 2">IP1</strain>
    </source>
</reference>
<dbReference type="Gene3D" id="1.10.10.60">
    <property type="entry name" value="Homeodomain-like"/>
    <property type="match status" value="1"/>
</dbReference>
<proteinExistence type="predicted"/>
<dbReference type="RefSeq" id="XP_004259524.1">
    <property type="nucleotide sequence ID" value="XM_004259476.1"/>
</dbReference>
<keyword evidence="2" id="KW-1185">Reference proteome</keyword>
<dbReference type="InterPro" id="IPR036397">
    <property type="entry name" value="RNaseH_sf"/>
</dbReference>
<dbReference type="GeneID" id="14891762"/>
<dbReference type="AlphaFoldDB" id="A0A0A1UC87"/>
<dbReference type="VEuPathDB" id="AmoebaDB:EIN_371650"/>
<dbReference type="OMA" id="YINSPRQ"/>
<sequence>MISPRRPLTDDIKLQILTEKEQNGSSVYAIAKKIGRSPSTVRCFLKCYGNDHQLSRKRGRKPKLTEEIEDFIAQFADNKDVSCSRIATEIKKKFPDVSLSKETVRVIRQKLGKNPDETPLSSSRINYFENGVYIEDERKEFADKILALNRPVILSNTSVFCVKGNGTLTRCSNGGFPVITAFTATGKALEVTVWGAIGSGWKSPMVRIVNDISLGEVLKKGMISEQLVEKYGPHVLLDEQVLKGEDFPFLENFPIDSSDLNPINDLFLKMQGEVNKMQFRNEEELFAYVQFLWGVVNEAETTMVVAEFFERINRYINSPRQSKSMPLSF</sequence>
<dbReference type="OrthoDB" id="25402at2759"/>
<accession>A0A0A1UC87</accession>